<dbReference type="EMBL" id="JAHWGI010000085">
    <property type="protein sequence ID" value="KAK3909139.1"/>
    <property type="molecule type" value="Genomic_DNA"/>
</dbReference>
<reference evidence="4" key="1">
    <citation type="submission" date="2021-07" db="EMBL/GenBank/DDBJ databases">
        <authorList>
            <person name="Catto M.A."/>
            <person name="Jacobson A."/>
            <person name="Kennedy G."/>
            <person name="Labadie P."/>
            <person name="Hunt B.G."/>
            <person name="Srinivasan R."/>
        </authorList>
    </citation>
    <scope>NUCLEOTIDE SEQUENCE</scope>
    <source>
        <strain evidence="4">PL_HMW_Pooled</strain>
        <tissue evidence="4">Head</tissue>
    </source>
</reference>
<comment type="caution">
    <text evidence="4">The sequence shown here is derived from an EMBL/GenBank/DDBJ whole genome shotgun (WGS) entry which is preliminary data.</text>
</comment>
<dbReference type="InterPro" id="IPR048366">
    <property type="entry name" value="TNP-like_GBD"/>
</dbReference>
<gene>
    <name evidence="4" type="ORF">KUF71_003738</name>
</gene>
<dbReference type="Proteomes" id="UP001219518">
    <property type="component" value="Unassembled WGS sequence"/>
</dbReference>
<feature type="compositionally biased region" description="Basic and acidic residues" evidence="1">
    <location>
        <begin position="15"/>
        <end position="30"/>
    </location>
</feature>
<feature type="compositionally biased region" description="Polar residues" evidence="1">
    <location>
        <begin position="927"/>
        <end position="936"/>
    </location>
</feature>
<feature type="domain" description="Transposable element P transposase-like GTP-binding insertion" evidence="3">
    <location>
        <begin position="720"/>
        <end position="828"/>
    </location>
</feature>
<dbReference type="AlphaFoldDB" id="A0AAE1L800"/>
<feature type="region of interest" description="Disordered" evidence="1">
    <location>
        <begin position="1"/>
        <end position="46"/>
    </location>
</feature>
<sequence length="952" mass="109307">MPKKPVRNRFRTKNYYKEKKAAKEKARELQEVDEDDEQVNEGQAPEGDCGQIACIENVKPVLQVVKAECSRGPQLFQSEAQQQVAKGEQYICVEEVNVDSTVMHPLPGPTDNMEVLVINNETMVQPLPVNMEVLVNNTETMEQPLLVMNMEVLINNTETMEQPVPDPTDDMEVLVINNETMVQPLPVNMEVLVNKTETMEQPVPEHTEEQVVDPVEAIQTSLPPRWIVSKAQDGFHISLYSAEKVLQRSIFVAFSGDVQFIIHGHKLQSDHPNLKHLMKVVQFSKDNVKEFVSDILNIVKEVRLLEICAGAYKLKFKHLWKSSLETCVLDNNTFQEARYNETIRSKNCQYLVPQRRKCCVACYKVLSNFADRFSSPTKKTPNKFKGFKYLNSAEKKAKDSRSYKTIRNLRRQNQNLLAKLITDDGLELDDDLGNSIESILEEEEINLAKKLEAGNSSQEKQDEDQFFLIFIQQQLQARKVKSARAMKWHPLMIRFALQLQMCSTSAGYNNARRFIKLPSDRTLYDYTHIYDVKPGCQFQFINETSEKVRNMEHDYQKYHVLMFDEMYVREKIAQKKSTGEIIGYCSLSEVQSEMLELRHKLQGEAQGLKETAVKEPPTTKRMLTYMVKGTASGICNSVASYTVDVLTREDLHQHTWEVIGHLESAGIAVIACVCDGSSVNRGFFDMQPPASGRLDSGGVFDTMNPFAPDRNIFFISDPPHLLKTTRNALENSGRKKSRQLTIQGELLTWQTIIQLFQLKSEQTVKKLPRLTPECVFLNSYSRMRVSFAARVLNQSIHQHKPNLAPYSNLEDERFQKFEQMLLYLRNWKEEIELMPNLTREEKKSRLLPQATIDGWEMVCRALPLAIKFLLSRGTKFVMARIFCQDPVEQRFSKHRAIDANPEPEKFLKDENTLNLQGKMKMKRRGANTETAGSSLDMTPLPKRPKTVRRALL</sequence>
<dbReference type="InterPro" id="IPR048365">
    <property type="entry name" value="TNP-like_RNaseH_N"/>
</dbReference>
<evidence type="ECO:0000256" key="1">
    <source>
        <dbReference type="SAM" id="MobiDB-lite"/>
    </source>
</evidence>
<evidence type="ECO:0000313" key="4">
    <source>
        <dbReference type="EMBL" id="KAK3909139.1"/>
    </source>
</evidence>
<feature type="domain" description="Transposable element P transposase-like RNase H" evidence="2">
    <location>
        <begin position="533"/>
        <end position="684"/>
    </location>
</feature>
<dbReference type="Pfam" id="PF21787">
    <property type="entry name" value="TNP-like_RNaseH_N"/>
    <property type="match status" value="1"/>
</dbReference>
<reference evidence="4" key="2">
    <citation type="journal article" date="2023" name="BMC Genomics">
        <title>Pest status, molecular evolution, and epigenetic factors derived from the genome assembly of Frankliniella fusca, a thysanopteran phytovirus vector.</title>
        <authorList>
            <person name="Catto M.A."/>
            <person name="Labadie P.E."/>
            <person name="Jacobson A.L."/>
            <person name="Kennedy G.G."/>
            <person name="Srinivasan R."/>
            <person name="Hunt B.G."/>
        </authorList>
    </citation>
    <scope>NUCLEOTIDE SEQUENCE</scope>
    <source>
        <strain evidence="4">PL_HMW_Pooled</strain>
    </source>
</reference>
<dbReference type="Pfam" id="PF21788">
    <property type="entry name" value="TNP-like_GBD"/>
    <property type="match status" value="1"/>
</dbReference>
<feature type="region of interest" description="Disordered" evidence="1">
    <location>
        <begin position="919"/>
        <end position="952"/>
    </location>
</feature>
<accession>A0AAE1L800</accession>
<keyword evidence="5" id="KW-1185">Reference proteome</keyword>
<organism evidence="4 5">
    <name type="scientific">Frankliniella fusca</name>
    <dbReference type="NCBI Taxonomy" id="407009"/>
    <lineage>
        <taxon>Eukaryota</taxon>
        <taxon>Metazoa</taxon>
        <taxon>Ecdysozoa</taxon>
        <taxon>Arthropoda</taxon>
        <taxon>Hexapoda</taxon>
        <taxon>Insecta</taxon>
        <taxon>Pterygota</taxon>
        <taxon>Neoptera</taxon>
        <taxon>Paraneoptera</taxon>
        <taxon>Thysanoptera</taxon>
        <taxon>Terebrantia</taxon>
        <taxon>Thripoidea</taxon>
        <taxon>Thripidae</taxon>
        <taxon>Frankliniella</taxon>
    </lineage>
</organism>
<protein>
    <submittedName>
        <fullName evidence="4">DNA transposase</fullName>
    </submittedName>
</protein>
<proteinExistence type="predicted"/>
<evidence type="ECO:0000259" key="2">
    <source>
        <dbReference type="Pfam" id="PF21787"/>
    </source>
</evidence>
<name>A0AAE1L800_9NEOP</name>
<feature type="compositionally biased region" description="Basic residues" evidence="1">
    <location>
        <begin position="942"/>
        <end position="952"/>
    </location>
</feature>
<evidence type="ECO:0000259" key="3">
    <source>
        <dbReference type="Pfam" id="PF21788"/>
    </source>
</evidence>
<feature type="compositionally biased region" description="Basic residues" evidence="1">
    <location>
        <begin position="1"/>
        <end position="14"/>
    </location>
</feature>
<evidence type="ECO:0000313" key="5">
    <source>
        <dbReference type="Proteomes" id="UP001219518"/>
    </source>
</evidence>